<evidence type="ECO:0000313" key="2">
    <source>
        <dbReference type="Proteomes" id="UP000297871"/>
    </source>
</evidence>
<keyword evidence="1" id="KW-0489">Methyltransferase</keyword>
<dbReference type="GO" id="GO:0032259">
    <property type="term" value="P:methylation"/>
    <property type="evidence" value="ECO:0007669"/>
    <property type="project" value="UniProtKB-KW"/>
</dbReference>
<gene>
    <name evidence="1" type="ORF">EHQ52_07700</name>
</gene>
<reference evidence="1" key="1">
    <citation type="journal article" date="2019" name="PLoS Negl. Trop. Dis.">
        <title>Revisiting the worldwide diversity of Leptospira species in the environment.</title>
        <authorList>
            <person name="Vincent A.T."/>
            <person name="Schiettekatte O."/>
            <person name="Bourhy P."/>
            <person name="Veyrier F.J."/>
            <person name="Picardeau M."/>
        </authorList>
    </citation>
    <scope>NUCLEOTIDE SEQUENCE [LARGE SCALE GENOMIC DNA]</scope>
    <source>
        <strain evidence="1">201800265</strain>
    </source>
</reference>
<accession>A0A4R9J824</accession>
<dbReference type="AlphaFoldDB" id="A0A4R9J824"/>
<name>A0A4R9J824_9LEPT</name>
<dbReference type="RefSeq" id="WP_135614626.1">
    <property type="nucleotide sequence ID" value="NZ_RQFY01000004.1"/>
</dbReference>
<proteinExistence type="predicted"/>
<keyword evidence="1" id="KW-0808">Transferase</keyword>
<keyword evidence="2" id="KW-1185">Reference proteome</keyword>
<dbReference type="CDD" id="cd02440">
    <property type="entry name" value="AdoMet_MTases"/>
    <property type="match status" value="1"/>
</dbReference>
<dbReference type="OrthoDB" id="9804312at2"/>
<evidence type="ECO:0000313" key="1">
    <source>
        <dbReference type="EMBL" id="TGL34388.1"/>
    </source>
</evidence>
<dbReference type="Proteomes" id="UP000297871">
    <property type="component" value="Unassembled WGS sequence"/>
</dbReference>
<dbReference type="EMBL" id="RQFY01000004">
    <property type="protein sequence ID" value="TGL34388.1"/>
    <property type="molecule type" value="Genomic_DNA"/>
</dbReference>
<dbReference type="GO" id="GO:0008168">
    <property type="term" value="F:methyltransferase activity"/>
    <property type="evidence" value="ECO:0007669"/>
    <property type="project" value="UniProtKB-KW"/>
</dbReference>
<protein>
    <submittedName>
        <fullName evidence="1">Class I SAM-dependent methyltransferase</fullName>
    </submittedName>
</protein>
<organism evidence="1 2">
    <name type="scientific">Leptospira koniambonensis</name>
    <dbReference type="NCBI Taxonomy" id="2484950"/>
    <lineage>
        <taxon>Bacteria</taxon>
        <taxon>Pseudomonadati</taxon>
        <taxon>Spirochaetota</taxon>
        <taxon>Spirochaetia</taxon>
        <taxon>Leptospirales</taxon>
        <taxon>Leptospiraceae</taxon>
        <taxon>Leptospira</taxon>
    </lineage>
</organism>
<dbReference type="Gene3D" id="3.40.50.150">
    <property type="entry name" value="Vaccinia Virus protein VP39"/>
    <property type="match status" value="1"/>
</dbReference>
<comment type="caution">
    <text evidence="1">The sequence shown here is derived from an EMBL/GenBank/DDBJ whole genome shotgun (WGS) entry which is preliminary data.</text>
</comment>
<dbReference type="InterPro" id="IPR029063">
    <property type="entry name" value="SAM-dependent_MTases_sf"/>
</dbReference>
<dbReference type="Pfam" id="PF13489">
    <property type="entry name" value="Methyltransf_23"/>
    <property type="match status" value="1"/>
</dbReference>
<sequence length="204" mass="23078">MNSDWIKGTQGYSNRIEEFIKATSDIDFFDLHKDFLAYIPKEKGTVLDLGAGIGRDASVFSKMGHSVVAVEPLQEFRQAGADLYPSDQIVWVDDSLPSLTKLLEYNNHFDFILSSGVWHHLDEEEQLYSMERVSELLKLNAIFALSLRNGPAGKGTHVFPTDGKVTIDQASKFGLKNLLIIENQPSLMKNKEDVTWTRLVFQRI</sequence>
<dbReference type="SUPFAM" id="SSF53335">
    <property type="entry name" value="S-adenosyl-L-methionine-dependent methyltransferases"/>
    <property type="match status" value="1"/>
</dbReference>